<accession>A0ACB7WT17</accession>
<proteinExistence type="predicted"/>
<evidence type="ECO:0000313" key="2">
    <source>
        <dbReference type="Proteomes" id="UP000827976"/>
    </source>
</evidence>
<sequence length="126" mass="13185">MAMGRGSCTKVTLIVMLVIIWSPIESYAASHVVGDNQGWGFSVSYSDWAKGKSFASGDTLVFNYQSGLHNVVPVTAAGYKNCKASGAAEAATSGNDNLTLKKGANYFICSIPGHCSAGMKLQVVAE</sequence>
<comment type="caution">
    <text evidence="1">The sequence shown here is derived from an EMBL/GenBank/DDBJ whole genome shotgun (WGS) entry which is preliminary data.</text>
</comment>
<name>A0ACB7WT17_DIOAL</name>
<dbReference type="EMBL" id="CM037011">
    <property type="protein sequence ID" value="KAH7691578.1"/>
    <property type="molecule type" value="Genomic_DNA"/>
</dbReference>
<organism evidence="1 2">
    <name type="scientific">Dioscorea alata</name>
    <name type="common">Purple yam</name>
    <dbReference type="NCBI Taxonomy" id="55571"/>
    <lineage>
        <taxon>Eukaryota</taxon>
        <taxon>Viridiplantae</taxon>
        <taxon>Streptophyta</taxon>
        <taxon>Embryophyta</taxon>
        <taxon>Tracheophyta</taxon>
        <taxon>Spermatophyta</taxon>
        <taxon>Magnoliopsida</taxon>
        <taxon>Liliopsida</taxon>
        <taxon>Dioscoreales</taxon>
        <taxon>Dioscoreaceae</taxon>
        <taxon>Dioscorea</taxon>
    </lineage>
</organism>
<protein>
    <submittedName>
        <fullName evidence="1">Cupredoxins domain-containing protein</fullName>
    </submittedName>
</protein>
<reference evidence="2" key="1">
    <citation type="journal article" date="2022" name="Nat. Commun.">
        <title>Chromosome evolution and the genetic basis of agronomically important traits in greater yam.</title>
        <authorList>
            <person name="Bredeson J.V."/>
            <person name="Lyons J.B."/>
            <person name="Oniyinde I.O."/>
            <person name="Okereke N.R."/>
            <person name="Kolade O."/>
            <person name="Nnabue I."/>
            <person name="Nwadili C.O."/>
            <person name="Hribova E."/>
            <person name="Parker M."/>
            <person name="Nwogha J."/>
            <person name="Shu S."/>
            <person name="Carlson J."/>
            <person name="Kariba R."/>
            <person name="Muthemba S."/>
            <person name="Knop K."/>
            <person name="Barton G.J."/>
            <person name="Sherwood A.V."/>
            <person name="Lopez-Montes A."/>
            <person name="Asiedu R."/>
            <person name="Jamnadass R."/>
            <person name="Muchugi A."/>
            <person name="Goodstein D."/>
            <person name="Egesi C.N."/>
            <person name="Featherston J."/>
            <person name="Asfaw A."/>
            <person name="Simpson G.G."/>
            <person name="Dolezel J."/>
            <person name="Hendre P.S."/>
            <person name="Van Deynze A."/>
            <person name="Kumar P.L."/>
            <person name="Obidiegwu J.E."/>
            <person name="Bhattacharjee R."/>
            <person name="Rokhsar D.S."/>
        </authorList>
    </citation>
    <scope>NUCLEOTIDE SEQUENCE [LARGE SCALE GENOMIC DNA]</scope>
    <source>
        <strain evidence="2">cv. TDa95/00328</strain>
    </source>
</reference>
<keyword evidence="2" id="KW-1185">Reference proteome</keyword>
<evidence type="ECO:0000313" key="1">
    <source>
        <dbReference type="EMBL" id="KAH7691578.1"/>
    </source>
</evidence>
<dbReference type="Proteomes" id="UP000827976">
    <property type="component" value="Chromosome 1"/>
</dbReference>
<gene>
    <name evidence="1" type="ORF">IHE45_01G008100</name>
</gene>